<dbReference type="PANTHER" id="PTHR45036">
    <property type="entry name" value="METHYLTRANSFERASE LIKE 7B"/>
    <property type="match status" value="1"/>
</dbReference>
<keyword evidence="2" id="KW-0489">Methyltransferase</keyword>
<keyword evidence="2" id="KW-0808">Transferase</keyword>
<dbReference type="RefSeq" id="WP_273848243.1">
    <property type="nucleotide sequence ID" value="NZ_JAQQWT010000060.1"/>
</dbReference>
<dbReference type="InterPro" id="IPR029063">
    <property type="entry name" value="SAM-dependent_MTases_sf"/>
</dbReference>
<dbReference type="CDD" id="cd02440">
    <property type="entry name" value="AdoMet_MTases"/>
    <property type="match status" value="1"/>
</dbReference>
<feature type="domain" description="Methyltransferase type 11" evidence="1">
    <location>
        <begin position="48"/>
        <end position="139"/>
    </location>
</feature>
<organism evidence="2 3">
    <name type="scientific">Halalkalibacter alkalisediminis</name>
    <dbReference type="NCBI Taxonomy" id="935616"/>
    <lineage>
        <taxon>Bacteria</taxon>
        <taxon>Bacillati</taxon>
        <taxon>Bacillota</taxon>
        <taxon>Bacilli</taxon>
        <taxon>Bacillales</taxon>
        <taxon>Bacillaceae</taxon>
        <taxon>Halalkalibacter</taxon>
    </lineage>
</organism>
<accession>A0ABV6NNK8</accession>
<evidence type="ECO:0000313" key="3">
    <source>
        <dbReference type="Proteomes" id="UP001589833"/>
    </source>
</evidence>
<dbReference type="Pfam" id="PF08241">
    <property type="entry name" value="Methyltransf_11"/>
    <property type="match status" value="1"/>
</dbReference>
<protein>
    <submittedName>
        <fullName evidence="2">Class I SAM-dependent methyltransferase</fullName>
        <ecNumber evidence="2">2.1.1.-</ecNumber>
    </submittedName>
</protein>
<gene>
    <name evidence="2" type="ORF">ACFFH4_26150</name>
</gene>
<name>A0ABV6NNK8_9BACI</name>
<evidence type="ECO:0000259" key="1">
    <source>
        <dbReference type="Pfam" id="PF08241"/>
    </source>
</evidence>
<sequence length="207" mass="23928">MNNSWNKVIYKLWSPIYDKFFNSGPFLNASRQIFQETYFNSKQKILFVGVGTGADLELINHTELDITAIDFSADMLRKARAKFKTSTIKFLEMDAQDMSFDNNQFDFVIGSLILSVVPNADKCFQEMARVLKHDGEIILFDKFSSKENNLSLPKKLIRPLIKVLGTDIGLNFEELYKKHTKELNVKEDRPVMFNGMYRKIVVNKYSG</sequence>
<dbReference type="Gene3D" id="3.40.50.150">
    <property type="entry name" value="Vaccinia Virus protein VP39"/>
    <property type="match status" value="1"/>
</dbReference>
<dbReference type="GO" id="GO:0008168">
    <property type="term" value="F:methyltransferase activity"/>
    <property type="evidence" value="ECO:0007669"/>
    <property type="project" value="UniProtKB-KW"/>
</dbReference>
<comment type="caution">
    <text evidence="2">The sequence shown here is derived from an EMBL/GenBank/DDBJ whole genome shotgun (WGS) entry which is preliminary data.</text>
</comment>
<dbReference type="EC" id="2.1.1.-" evidence="2"/>
<dbReference type="InterPro" id="IPR013216">
    <property type="entry name" value="Methyltransf_11"/>
</dbReference>
<dbReference type="SUPFAM" id="SSF53335">
    <property type="entry name" value="S-adenosyl-L-methionine-dependent methyltransferases"/>
    <property type="match status" value="1"/>
</dbReference>
<dbReference type="GO" id="GO:0032259">
    <property type="term" value="P:methylation"/>
    <property type="evidence" value="ECO:0007669"/>
    <property type="project" value="UniProtKB-KW"/>
</dbReference>
<dbReference type="Proteomes" id="UP001589833">
    <property type="component" value="Unassembled WGS sequence"/>
</dbReference>
<keyword evidence="3" id="KW-1185">Reference proteome</keyword>
<proteinExistence type="predicted"/>
<dbReference type="InterPro" id="IPR052356">
    <property type="entry name" value="Thiol_S-MT"/>
</dbReference>
<dbReference type="PANTHER" id="PTHR45036:SF1">
    <property type="entry name" value="METHYLTRANSFERASE LIKE 7A"/>
    <property type="match status" value="1"/>
</dbReference>
<evidence type="ECO:0000313" key="2">
    <source>
        <dbReference type="EMBL" id="MFC0562325.1"/>
    </source>
</evidence>
<reference evidence="2 3" key="1">
    <citation type="submission" date="2024-09" db="EMBL/GenBank/DDBJ databases">
        <authorList>
            <person name="Sun Q."/>
            <person name="Mori K."/>
        </authorList>
    </citation>
    <scope>NUCLEOTIDE SEQUENCE [LARGE SCALE GENOMIC DNA]</scope>
    <source>
        <strain evidence="2 3">NCAIM B.02301</strain>
    </source>
</reference>
<dbReference type="EMBL" id="JBHLTR010000122">
    <property type="protein sequence ID" value="MFC0562325.1"/>
    <property type="molecule type" value="Genomic_DNA"/>
</dbReference>